<dbReference type="InterPro" id="IPR027443">
    <property type="entry name" value="IPNS-like_sf"/>
</dbReference>
<accession>A0A1Z5KSI8</accession>
<protein>
    <recommendedName>
        <fullName evidence="1">Isopenicillin N synthase-like Fe(2+) 2OG dioxygenase domain-containing protein</fullName>
    </recommendedName>
</protein>
<sequence length="354" mass="39390">MSIVSISYNDLVEQKQETLLSATEKAFGPQGLGIIVIRDVPEFATLRQRVLEEAAQLGDLGKTNNATNVLDDCISPESNYSTGWSHGKEQLTQGVPDTSKGSFYANPLVPNLLEAVLQRDTIKGIKEEELRKQANDNPSFFAPNVFPRACPELEPALTSMGKLIHHVGCLVARACQDYCREKHGLSIPLHSIIAQSLNCKARLLHYYDEPNNGNEWWCGWHKDHGALTGLVPCMYRKEGQEIKVKEPSLYIQNRNGENIGVSWPADCLAFQLGETFQILTNGLLEATPHAVKRVGEGCTREALAVFLQPDFDFPLTTNYTEEVLSSTVRPLKQRYRPGCTFGEFHNATVQAFQA</sequence>
<dbReference type="Gene3D" id="2.60.120.330">
    <property type="entry name" value="B-lactam Antibiotic, Isopenicillin N Synthase, Chain"/>
    <property type="match status" value="1"/>
</dbReference>
<gene>
    <name evidence="2" type="ORF">FisN_1Hh042</name>
</gene>
<name>A0A1Z5KSI8_FISSO</name>
<feature type="domain" description="Isopenicillin N synthase-like Fe(2+) 2OG dioxygenase" evidence="1">
    <location>
        <begin position="203"/>
        <end position="309"/>
    </location>
</feature>
<dbReference type="InParanoid" id="A0A1Z5KSI8"/>
<dbReference type="OrthoDB" id="438224at2759"/>
<proteinExistence type="predicted"/>
<dbReference type="PANTHER" id="PTHR48420">
    <property type="entry name" value="NON-HAEM DIOXYGENASE N-TERMINAL DOMAIN-CONTAINING PROTEIN"/>
    <property type="match status" value="1"/>
</dbReference>
<evidence type="ECO:0000259" key="1">
    <source>
        <dbReference type="Pfam" id="PF03171"/>
    </source>
</evidence>
<dbReference type="AlphaFoldDB" id="A0A1Z5KSI8"/>
<organism evidence="2 3">
    <name type="scientific">Fistulifera solaris</name>
    <name type="common">Oleaginous diatom</name>
    <dbReference type="NCBI Taxonomy" id="1519565"/>
    <lineage>
        <taxon>Eukaryota</taxon>
        <taxon>Sar</taxon>
        <taxon>Stramenopiles</taxon>
        <taxon>Ochrophyta</taxon>
        <taxon>Bacillariophyta</taxon>
        <taxon>Bacillariophyceae</taxon>
        <taxon>Bacillariophycidae</taxon>
        <taxon>Naviculales</taxon>
        <taxon>Naviculaceae</taxon>
        <taxon>Fistulifera</taxon>
    </lineage>
</organism>
<dbReference type="Proteomes" id="UP000198406">
    <property type="component" value="Unassembled WGS sequence"/>
</dbReference>
<keyword evidence="3" id="KW-1185">Reference proteome</keyword>
<dbReference type="Pfam" id="PF03171">
    <property type="entry name" value="2OG-FeII_Oxy"/>
    <property type="match status" value="1"/>
</dbReference>
<reference evidence="2 3" key="1">
    <citation type="journal article" date="2015" name="Plant Cell">
        <title>Oil accumulation by the oleaginous diatom Fistulifera solaris as revealed by the genome and transcriptome.</title>
        <authorList>
            <person name="Tanaka T."/>
            <person name="Maeda Y."/>
            <person name="Veluchamy A."/>
            <person name="Tanaka M."/>
            <person name="Abida H."/>
            <person name="Marechal E."/>
            <person name="Bowler C."/>
            <person name="Muto M."/>
            <person name="Sunaga Y."/>
            <person name="Tanaka M."/>
            <person name="Yoshino T."/>
            <person name="Taniguchi T."/>
            <person name="Fukuda Y."/>
            <person name="Nemoto M."/>
            <person name="Matsumoto M."/>
            <person name="Wong P.S."/>
            <person name="Aburatani S."/>
            <person name="Fujibuchi W."/>
        </authorList>
    </citation>
    <scope>NUCLEOTIDE SEQUENCE [LARGE SCALE GENOMIC DNA]</scope>
    <source>
        <strain evidence="2 3">JPCC DA0580</strain>
    </source>
</reference>
<evidence type="ECO:0000313" key="2">
    <source>
        <dbReference type="EMBL" id="GAX28961.1"/>
    </source>
</evidence>
<dbReference type="InterPro" id="IPR044861">
    <property type="entry name" value="IPNS-like_FE2OG_OXY"/>
</dbReference>
<dbReference type="SUPFAM" id="SSF51197">
    <property type="entry name" value="Clavaminate synthase-like"/>
    <property type="match status" value="1"/>
</dbReference>
<evidence type="ECO:0000313" key="3">
    <source>
        <dbReference type="Proteomes" id="UP000198406"/>
    </source>
</evidence>
<dbReference type="EMBL" id="BDSP01000284">
    <property type="protein sequence ID" value="GAX28961.1"/>
    <property type="molecule type" value="Genomic_DNA"/>
</dbReference>
<comment type="caution">
    <text evidence="2">The sequence shown here is derived from an EMBL/GenBank/DDBJ whole genome shotgun (WGS) entry which is preliminary data.</text>
</comment>
<dbReference type="PANTHER" id="PTHR48420:SF1">
    <property type="entry name" value="NON-HAEM DIOXYGENASE N-TERMINAL DOMAIN-CONTAINING PROTEIN"/>
    <property type="match status" value="1"/>
</dbReference>